<dbReference type="PANTHER" id="PTHR34700">
    <property type="entry name" value="POTASSIUM BINDING PROTEIN KBP"/>
    <property type="match status" value="1"/>
</dbReference>
<name>A0ABQ5QIM7_9BACT</name>
<proteinExistence type="predicted"/>
<evidence type="ECO:0000313" key="3">
    <source>
        <dbReference type="EMBL" id="GLH74220.1"/>
    </source>
</evidence>
<dbReference type="EMBL" id="BSDE01000005">
    <property type="protein sequence ID" value="GLH74220.1"/>
    <property type="molecule type" value="Genomic_DNA"/>
</dbReference>
<dbReference type="SMART" id="SM00257">
    <property type="entry name" value="LysM"/>
    <property type="match status" value="1"/>
</dbReference>
<dbReference type="SUPFAM" id="SSF54106">
    <property type="entry name" value="LysM domain"/>
    <property type="match status" value="1"/>
</dbReference>
<dbReference type="InterPro" id="IPR052196">
    <property type="entry name" value="Bact_Kbp"/>
</dbReference>
<dbReference type="Proteomes" id="UP001165069">
    <property type="component" value="Unassembled WGS sequence"/>
</dbReference>
<dbReference type="Pfam" id="PF01476">
    <property type="entry name" value="LysM"/>
    <property type="match status" value="1"/>
</dbReference>
<dbReference type="InterPro" id="IPR036779">
    <property type="entry name" value="LysM_dom_sf"/>
</dbReference>
<keyword evidence="4" id="KW-1185">Reference proteome</keyword>
<dbReference type="CDD" id="cd00118">
    <property type="entry name" value="LysM"/>
    <property type="match status" value="1"/>
</dbReference>
<dbReference type="RefSeq" id="WP_285576243.1">
    <property type="nucleotide sequence ID" value="NZ_BSDE01000005.1"/>
</dbReference>
<dbReference type="InterPro" id="IPR018392">
    <property type="entry name" value="LysM"/>
</dbReference>
<gene>
    <name evidence="3" type="ORF">GETHLI_27220</name>
</gene>
<evidence type="ECO:0000259" key="2">
    <source>
        <dbReference type="PROSITE" id="PS51782"/>
    </source>
</evidence>
<organism evidence="3 4">
    <name type="scientific">Geothrix limicola</name>
    <dbReference type="NCBI Taxonomy" id="2927978"/>
    <lineage>
        <taxon>Bacteria</taxon>
        <taxon>Pseudomonadati</taxon>
        <taxon>Acidobacteriota</taxon>
        <taxon>Holophagae</taxon>
        <taxon>Holophagales</taxon>
        <taxon>Holophagaceae</taxon>
        <taxon>Geothrix</taxon>
    </lineage>
</organism>
<sequence>MHQPTRLHVGRMPHFAVASGLFAALALAVPGLKAQETTSAEALKVEAHTSKWDYPKELKVPEGSRTHLVQKGDTLWDLAGKYLGNPYAWPQIWELNQWVKDPHWIYPGDPLVIDLARAVATAGSVPEAVTNLQPDQQRRIDSSVVRRPELGFSFQDFIQLPFFAPQGAEAYYKSQGAFTITSNKREDRQYLGEGEVVYLNGGVDQGVKVNDRFLILKTVARKQMHPTVAKKALGDVIQQVGVVRVITTQSKGSVAIIERSLDAVEIGDHLVKFIEPANIPTQLRTDTAEPVKIAPNAGVVVYTRDAKLHAGGGDMVLIDRGANDGLKVGEVLLVSRLRNYPVGSDTDKHPSTESTTYYLGQALVVRTDAQTATCRVLRSTEEIRSGDTVTP</sequence>
<feature type="signal peptide" evidence="1">
    <location>
        <begin position="1"/>
        <end position="28"/>
    </location>
</feature>
<evidence type="ECO:0000313" key="4">
    <source>
        <dbReference type="Proteomes" id="UP001165069"/>
    </source>
</evidence>
<reference evidence="3 4" key="1">
    <citation type="journal article" date="2023" name="Antonie Van Leeuwenhoek">
        <title>Mesoterricola silvestris gen. nov., sp. nov., Mesoterricola sediminis sp. nov., Geothrix oryzae sp. nov., Geothrix edaphica sp. nov., Geothrix rubra sp. nov., and Geothrix limicola sp. nov., six novel members of Acidobacteriota isolated from soils.</title>
        <authorList>
            <person name="Itoh H."/>
            <person name="Sugisawa Y."/>
            <person name="Mise K."/>
            <person name="Xu Z."/>
            <person name="Kuniyasu M."/>
            <person name="Ushijima N."/>
            <person name="Kawano K."/>
            <person name="Kobayashi E."/>
            <person name="Shiratori Y."/>
            <person name="Masuda Y."/>
            <person name="Senoo K."/>
        </authorList>
    </citation>
    <scope>NUCLEOTIDE SEQUENCE [LARGE SCALE GENOMIC DNA]</scope>
    <source>
        <strain evidence="3 4">Red804</strain>
    </source>
</reference>
<evidence type="ECO:0000256" key="1">
    <source>
        <dbReference type="SAM" id="SignalP"/>
    </source>
</evidence>
<keyword evidence="1" id="KW-0732">Signal</keyword>
<feature type="chain" id="PRO_5046730556" evidence="1">
    <location>
        <begin position="29"/>
        <end position="391"/>
    </location>
</feature>
<comment type="caution">
    <text evidence="3">The sequence shown here is derived from an EMBL/GenBank/DDBJ whole genome shotgun (WGS) entry which is preliminary data.</text>
</comment>
<dbReference type="PANTHER" id="PTHR34700:SF4">
    <property type="entry name" value="PHAGE-LIKE ELEMENT PBSX PROTEIN XKDP"/>
    <property type="match status" value="1"/>
</dbReference>
<dbReference type="Gene3D" id="3.10.350.10">
    <property type="entry name" value="LysM domain"/>
    <property type="match status" value="1"/>
</dbReference>
<dbReference type="PROSITE" id="PS51782">
    <property type="entry name" value="LYSM"/>
    <property type="match status" value="1"/>
</dbReference>
<accession>A0ABQ5QIM7</accession>
<feature type="domain" description="LysM" evidence="2">
    <location>
        <begin position="65"/>
        <end position="113"/>
    </location>
</feature>
<protein>
    <submittedName>
        <fullName evidence="3">Peptidoglycan-binding protein LysM</fullName>
    </submittedName>
</protein>